<dbReference type="InterPro" id="IPR017943">
    <property type="entry name" value="Bactericidal_perm-incr_a/b_dom"/>
</dbReference>
<evidence type="ECO:0000313" key="5">
    <source>
        <dbReference type="Proteomes" id="UP000521872"/>
    </source>
</evidence>
<gene>
    <name evidence="4" type="ORF">D9613_001298</name>
</gene>
<dbReference type="GO" id="GO:0008289">
    <property type="term" value="F:lipid binding"/>
    <property type="evidence" value="ECO:0007669"/>
    <property type="project" value="InterPro"/>
</dbReference>
<feature type="domain" description="HAM1-like C-terminal" evidence="2">
    <location>
        <begin position="715"/>
        <end position="859"/>
    </location>
</feature>
<feature type="domain" description="HAM1-like N-terminal" evidence="3">
    <location>
        <begin position="16"/>
        <end position="703"/>
    </location>
</feature>
<dbReference type="Pfam" id="PF14613">
    <property type="entry name" value="HAM1_C"/>
    <property type="match status" value="1"/>
</dbReference>
<dbReference type="Gene3D" id="3.15.10.10">
    <property type="entry name" value="Bactericidal permeability-increasing protein, domain 1"/>
    <property type="match status" value="1"/>
</dbReference>
<accession>A0A8H4R6E4</accession>
<evidence type="ECO:0000259" key="3">
    <source>
        <dbReference type="Pfam" id="PF19343"/>
    </source>
</evidence>
<dbReference type="PANTHER" id="PTHR31138">
    <property type="entry name" value="CHROMOSOME 19, WHOLE GENOME SHOTGUN SEQUENCE"/>
    <property type="match status" value="1"/>
</dbReference>
<dbReference type="InterPro" id="IPR045967">
    <property type="entry name" value="HAM1-like_N"/>
</dbReference>
<feature type="region of interest" description="Disordered" evidence="1">
    <location>
        <begin position="300"/>
        <end position="332"/>
    </location>
</feature>
<protein>
    <submittedName>
        <fullName evidence="4">Uncharacterized protein</fullName>
    </submittedName>
</protein>
<comment type="caution">
    <text evidence="4">The sequence shown here is derived from an EMBL/GenBank/DDBJ whole genome shotgun (WGS) entry which is preliminary data.</text>
</comment>
<evidence type="ECO:0000256" key="1">
    <source>
        <dbReference type="SAM" id="MobiDB-lite"/>
    </source>
</evidence>
<dbReference type="EMBL" id="JAACJL010000001">
    <property type="protein sequence ID" value="KAF4623016.1"/>
    <property type="molecule type" value="Genomic_DNA"/>
</dbReference>
<dbReference type="Proteomes" id="UP000521872">
    <property type="component" value="Unassembled WGS sequence"/>
</dbReference>
<feature type="region of interest" description="Disordered" evidence="1">
    <location>
        <begin position="1"/>
        <end position="26"/>
    </location>
</feature>
<evidence type="ECO:0000259" key="2">
    <source>
        <dbReference type="Pfam" id="PF14613"/>
    </source>
</evidence>
<name>A0A8H4R6E4_9AGAR</name>
<feature type="region of interest" description="Disordered" evidence="1">
    <location>
        <begin position="244"/>
        <end position="267"/>
    </location>
</feature>
<dbReference type="InterPro" id="IPR027842">
    <property type="entry name" value="HAM1-like_C"/>
</dbReference>
<feature type="compositionally biased region" description="Basic and acidic residues" evidence="1">
    <location>
        <begin position="308"/>
        <end position="319"/>
    </location>
</feature>
<sequence>MSLPAAPKDISTHPVKGSVVDPIDRNQKEADVDRKIRLYGVISAMRKGKLPSNAQIDETLSYVLRHSPVDTTQLSPEGRKLVQDVKEIIATSKLIVQEKNADELVQEFIWRTRDVDTDSLVDGTKGGVQSEMGVDGEKVNKDKDLAVKHLRTILTLIMTNSEVRKLLSDFSLIGRDLLSIGASNLASTIAPHPDKLSQVDRPAPQDEFATEGGRKIRTDDGETPVLEARVPGTDRVVRNHPKEDDAYIVNPDGSRKPAAEAASEGKQAYDEYQAQGGATGIAMNQAREKGPDMVDRAKQEAPGVVDQAKGEAERHRRDVEEAEDPDAEVEAKKRGLMDRMRDMRDTINDKIPQKHKDMAKERSDRTREFFTEEYFPEERRDQFIFRLKKVIIECQKHDDYQQSMTWLLDAIKEYAGHGRRTAGLAGEHGVKNAKSSNLTYCIASLRTILERFANGQSMDMITDAIDALADDASRDQALREWFEAVDLYVRKVLLEPGYVLEPDCNNHANRLRDIGRQFYDEKYKTHFDNLFGSVGGWFKGMGDDPLNKQFGEDWARLTKDLLFDNEGSLKFKPELWNDIRKVILPKLIEQVGYVPIPRIEYSDDSLDLVVENLTLQGRNLFPNIVQMEANNFVKFSPYNAITDDSHHRIKLSLDQMQADMRDVAFYYRKKSGIPKMKDSGIADVILGGEGLSATIELVSSKRDKSSVFKVQSVNVKVDTLKFSIRDSNHDFLYKTLRPLATGLIKKQIQKAIRDALVTGFEYLDGQLVSVRDRMESAKREEGQNRAEVLKDIFNQKKSETASLARSADAKTGQFKIIADKRNSILAEQGHPAGWVNKVEERQEKVESGREWRSDVFKIV</sequence>
<reference evidence="4 5" key="1">
    <citation type="submission" date="2019-12" db="EMBL/GenBank/DDBJ databases">
        <authorList>
            <person name="Floudas D."/>
            <person name="Bentzer J."/>
            <person name="Ahren D."/>
            <person name="Johansson T."/>
            <person name="Persson P."/>
            <person name="Tunlid A."/>
        </authorList>
    </citation>
    <scope>NUCLEOTIDE SEQUENCE [LARGE SCALE GENOMIC DNA]</scope>
    <source>
        <strain evidence="4 5">CBS 102.39</strain>
    </source>
</reference>
<evidence type="ECO:0000313" key="4">
    <source>
        <dbReference type="EMBL" id="KAF4623016.1"/>
    </source>
</evidence>
<dbReference type="Pfam" id="PF19343">
    <property type="entry name" value="HAM1_N"/>
    <property type="match status" value="1"/>
</dbReference>
<keyword evidence="5" id="KW-1185">Reference proteome</keyword>
<proteinExistence type="predicted"/>
<dbReference type="SUPFAM" id="SSF55394">
    <property type="entry name" value="Bactericidal permeability-increasing protein, BPI"/>
    <property type="match status" value="1"/>
</dbReference>
<dbReference type="AlphaFoldDB" id="A0A8H4R6E4"/>
<feature type="region of interest" description="Disordered" evidence="1">
    <location>
        <begin position="192"/>
        <end position="220"/>
    </location>
</feature>
<organism evidence="4 5">
    <name type="scientific">Agrocybe pediades</name>
    <dbReference type="NCBI Taxonomy" id="84607"/>
    <lineage>
        <taxon>Eukaryota</taxon>
        <taxon>Fungi</taxon>
        <taxon>Dikarya</taxon>
        <taxon>Basidiomycota</taxon>
        <taxon>Agaricomycotina</taxon>
        <taxon>Agaricomycetes</taxon>
        <taxon>Agaricomycetidae</taxon>
        <taxon>Agaricales</taxon>
        <taxon>Agaricineae</taxon>
        <taxon>Strophariaceae</taxon>
        <taxon>Agrocybe</taxon>
    </lineage>
</organism>
<dbReference type="PANTHER" id="PTHR31138:SF1">
    <property type="entry name" value="PDZ DOMAIN-CONTAINING PROTEIN"/>
    <property type="match status" value="1"/>
</dbReference>